<dbReference type="GO" id="GO:0005506">
    <property type="term" value="F:iron ion binding"/>
    <property type="evidence" value="ECO:0007669"/>
    <property type="project" value="InterPro"/>
</dbReference>
<evidence type="ECO:0000313" key="11">
    <source>
        <dbReference type="Proteomes" id="UP000503540"/>
    </source>
</evidence>
<dbReference type="Pfam" id="PF00067">
    <property type="entry name" value="p450"/>
    <property type="match status" value="1"/>
</dbReference>
<keyword evidence="4 8" id="KW-0479">Metal-binding</keyword>
<feature type="region of interest" description="Disordered" evidence="9">
    <location>
        <begin position="58"/>
        <end position="77"/>
    </location>
</feature>
<keyword evidence="5 8" id="KW-0560">Oxidoreductase</keyword>
<dbReference type="GO" id="GO:0020037">
    <property type="term" value="F:heme binding"/>
    <property type="evidence" value="ECO:0007669"/>
    <property type="project" value="InterPro"/>
</dbReference>
<evidence type="ECO:0000256" key="1">
    <source>
        <dbReference type="ARBA" id="ARBA00001971"/>
    </source>
</evidence>
<dbReference type="PRINTS" id="PR00359">
    <property type="entry name" value="BP450"/>
</dbReference>
<evidence type="ECO:0000256" key="9">
    <source>
        <dbReference type="SAM" id="MobiDB-lite"/>
    </source>
</evidence>
<dbReference type="PROSITE" id="PS00086">
    <property type="entry name" value="CYTOCHROME_P450"/>
    <property type="match status" value="1"/>
</dbReference>
<keyword evidence="6 8" id="KW-0408">Iron</keyword>
<accession>A0A6G9YQG5</accession>
<dbReference type="SUPFAM" id="SSF48264">
    <property type="entry name" value="Cytochrome P450"/>
    <property type="match status" value="1"/>
</dbReference>
<dbReference type="InterPro" id="IPR002397">
    <property type="entry name" value="Cyt_P450_B"/>
</dbReference>
<evidence type="ECO:0000256" key="4">
    <source>
        <dbReference type="ARBA" id="ARBA00022723"/>
    </source>
</evidence>
<name>A0A6G9YQG5_9NOCA</name>
<dbReference type="InterPro" id="IPR036396">
    <property type="entry name" value="Cyt_P450_sf"/>
</dbReference>
<dbReference type="InterPro" id="IPR001128">
    <property type="entry name" value="Cyt_P450"/>
</dbReference>
<dbReference type="EMBL" id="CP046172">
    <property type="protein sequence ID" value="QIS15438.1"/>
    <property type="molecule type" value="Genomic_DNA"/>
</dbReference>
<evidence type="ECO:0000313" key="10">
    <source>
        <dbReference type="EMBL" id="QIS15438.1"/>
    </source>
</evidence>
<dbReference type="FunFam" id="1.10.630.10:FF:000018">
    <property type="entry name" value="Cytochrome P450 monooxygenase"/>
    <property type="match status" value="1"/>
</dbReference>
<keyword evidence="11" id="KW-1185">Reference proteome</keyword>
<dbReference type="PANTHER" id="PTHR46696:SF5">
    <property type="entry name" value="CYTOCHROME P450 BJ-1"/>
    <property type="match status" value="1"/>
</dbReference>
<feature type="compositionally biased region" description="Basic and acidic residues" evidence="9">
    <location>
        <begin position="58"/>
        <end position="71"/>
    </location>
</feature>
<evidence type="ECO:0000256" key="2">
    <source>
        <dbReference type="ARBA" id="ARBA00010617"/>
    </source>
</evidence>
<evidence type="ECO:0000256" key="8">
    <source>
        <dbReference type="RuleBase" id="RU000461"/>
    </source>
</evidence>
<dbReference type="GO" id="GO:0004497">
    <property type="term" value="F:monooxygenase activity"/>
    <property type="evidence" value="ECO:0007669"/>
    <property type="project" value="UniProtKB-KW"/>
</dbReference>
<dbReference type="KEGG" id="nah:F5544_38060"/>
<evidence type="ECO:0000256" key="7">
    <source>
        <dbReference type="ARBA" id="ARBA00023033"/>
    </source>
</evidence>
<organism evidence="10 11">
    <name type="scientific">Nocardia arthritidis</name>
    <dbReference type="NCBI Taxonomy" id="228602"/>
    <lineage>
        <taxon>Bacteria</taxon>
        <taxon>Bacillati</taxon>
        <taxon>Actinomycetota</taxon>
        <taxon>Actinomycetes</taxon>
        <taxon>Mycobacteriales</taxon>
        <taxon>Nocardiaceae</taxon>
        <taxon>Nocardia</taxon>
    </lineage>
</organism>
<evidence type="ECO:0000256" key="3">
    <source>
        <dbReference type="ARBA" id="ARBA00022617"/>
    </source>
</evidence>
<comment type="cofactor">
    <cofactor evidence="1">
        <name>heme</name>
        <dbReference type="ChEBI" id="CHEBI:30413"/>
    </cofactor>
</comment>
<keyword evidence="7 8" id="KW-0503">Monooxygenase</keyword>
<comment type="similarity">
    <text evidence="2 8">Belongs to the cytochrome P450 family.</text>
</comment>
<dbReference type="PANTHER" id="PTHR46696">
    <property type="entry name" value="P450, PUTATIVE (EUROFUNG)-RELATED"/>
    <property type="match status" value="1"/>
</dbReference>
<dbReference type="GO" id="GO:0016705">
    <property type="term" value="F:oxidoreductase activity, acting on paired donors, with incorporation or reduction of molecular oxygen"/>
    <property type="evidence" value="ECO:0007669"/>
    <property type="project" value="InterPro"/>
</dbReference>
<proteinExistence type="inferred from homology"/>
<gene>
    <name evidence="10" type="ORF">F5544_38060</name>
</gene>
<dbReference type="Gene3D" id="1.10.630.10">
    <property type="entry name" value="Cytochrome P450"/>
    <property type="match status" value="1"/>
</dbReference>
<evidence type="ECO:0000256" key="5">
    <source>
        <dbReference type="ARBA" id="ARBA00023002"/>
    </source>
</evidence>
<dbReference type="InterPro" id="IPR017972">
    <property type="entry name" value="Cyt_P450_CS"/>
</dbReference>
<protein>
    <submittedName>
        <fullName evidence="10">Cytochrome P450</fullName>
    </submittedName>
</protein>
<dbReference type="Proteomes" id="UP000503540">
    <property type="component" value="Chromosome"/>
</dbReference>
<reference evidence="10 11" key="1">
    <citation type="journal article" date="2019" name="ACS Chem. Biol.">
        <title>Identification and Mobilization of a Cryptic Antibiotic Biosynthesis Gene Locus from a Human-Pathogenic Nocardia Isolate.</title>
        <authorList>
            <person name="Herisse M."/>
            <person name="Ishida K."/>
            <person name="Porter J.L."/>
            <person name="Howden B."/>
            <person name="Hertweck C."/>
            <person name="Stinear T.P."/>
            <person name="Pidot S.J."/>
        </authorList>
    </citation>
    <scope>NUCLEOTIDE SEQUENCE [LARGE SCALE GENOMIC DNA]</scope>
    <source>
        <strain evidence="10 11">AUSMDU00012717</strain>
    </source>
</reference>
<evidence type="ECO:0000256" key="6">
    <source>
        <dbReference type="ARBA" id="ARBA00023004"/>
    </source>
</evidence>
<sequence>MTTPIQLPLAGGNPLRPASELRNMLKTGVIHRARTPVGDPAWLVTGYAEVRRLLDDDRLGRAHPEPERAARTGDSALFGGPLGNFDTERADHARMRALMQPHFTPRRVRALQSRVDALTTELLDALAESGPPADLVAKLALPLPILVICELLGVPYADRDRFRGWTQDAANIRDRGVSERGIAELFGYGLELVRHKRANPADDVISRLCAMPDVSDEEAAMTAVGLLFAGHETTVVEIGNGALLLLANHEQWQALSQNPALLPNAVDELLRARTGGGSGGIPRYARVDFEFAGVQIRTGDLVLLDTHCANHDPAAFPDPDHTDITRNAAHHLTFGYGAHYCLGAPLARLELRSVFAQLIPRFPNMRLTVAPQDLTVREDTLTGGLTELPVTW</sequence>
<dbReference type="AlphaFoldDB" id="A0A6G9YQG5"/>
<keyword evidence="3 8" id="KW-0349">Heme</keyword>
<dbReference type="CDD" id="cd11031">
    <property type="entry name" value="Cyp158A-like"/>
    <property type="match status" value="1"/>
</dbReference>